<gene>
    <name evidence="2" type="ORF">E9232_006778</name>
</gene>
<dbReference type="PANTHER" id="PTHR33387">
    <property type="entry name" value="RMLC-LIKE JELLY ROLL FOLD PROTEIN"/>
    <property type="match status" value="1"/>
</dbReference>
<dbReference type="EMBL" id="JAVDPW010000017">
    <property type="protein sequence ID" value="MDR6294224.1"/>
    <property type="molecule type" value="Genomic_DNA"/>
</dbReference>
<dbReference type="SUPFAM" id="SSF51182">
    <property type="entry name" value="RmlC-like cupins"/>
    <property type="match status" value="1"/>
</dbReference>
<dbReference type="Pfam" id="PF06172">
    <property type="entry name" value="Cupin_5"/>
    <property type="match status" value="1"/>
</dbReference>
<dbReference type="RefSeq" id="WP_309801658.1">
    <property type="nucleotide sequence ID" value="NZ_JAVDPW010000017.1"/>
</dbReference>
<dbReference type="InterPro" id="IPR009327">
    <property type="entry name" value="Cupin_DUF985"/>
</dbReference>
<feature type="domain" description="DUF985" evidence="1">
    <location>
        <begin position="11"/>
        <end position="138"/>
    </location>
</feature>
<dbReference type="InterPro" id="IPR011051">
    <property type="entry name" value="RmlC_Cupin_sf"/>
</dbReference>
<keyword evidence="3" id="KW-1185">Reference proteome</keyword>
<organism evidence="2 3">
    <name type="scientific">Inquilinus ginsengisoli</name>
    <dbReference type="NCBI Taxonomy" id="363840"/>
    <lineage>
        <taxon>Bacteria</taxon>
        <taxon>Pseudomonadati</taxon>
        <taxon>Pseudomonadota</taxon>
        <taxon>Alphaproteobacteria</taxon>
        <taxon>Rhodospirillales</taxon>
        <taxon>Rhodospirillaceae</taxon>
        <taxon>Inquilinus</taxon>
    </lineage>
</organism>
<name>A0ABU1K1S9_9PROT</name>
<evidence type="ECO:0000259" key="1">
    <source>
        <dbReference type="Pfam" id="PF06172"/>
    </source>
</evidence>
<dbReference type="CDD" id="cd06121">
    <property type="entry name" value="cupin_YML079wp"/>
    <property type="match status" value="1"/>
</dbReference>
<dbReference type="Gene3D" id="2.60.120.10">
    <property type="entry name" value="Jelly Rolls"/>
    <property type="match status" value="1"/>
</dbReference>
<dbReference type="InterPro" id="IPR014710">
    <property type="entry name" value="RmlC-like_jellyroll"/>
</dbReference>
<comment type="caution">
    <text evidence="2">The sequence shown here is derived from an EMBL/GenBank/DDBJ whole genome shotgun (WGS) entry which is preliminary data.</text>
</comment>
<dbReference type="InterPro" id="IPR039935">
    <property type="entry name" value="YML079W-like"/>
</dbReference>
<sequence>MSGSAGMTPQGIIAKLGMRPHPEGGHYVELWRDPPPEGGRGRASLIHFLLQAGEVSHWHAVDAPEIWIWQAGAPLALSIAETGQAGETVRLGPDLMADDRFQAVVPEGHWQAARSLGDWTLVSCVVAPAFRFEGFTLAAPDWRPELG</sequence>
<evidence type="ECO:0000313" key="3">
    <source>
        <dbReference type="Proteomes" id="UP001262410"/>
    </source>
</evidence>
<dbReference type="PANTHER" id="PTHR33387:SF3">
    <property type="entry name" value="DUF985 DOMAIN-CONTAINING PROTEIN"/>
    <property type="match status" value="1"/>
</dbReference>
<protein>
    <recommendedName>
        <fullName evidence="1">DUF985 domain-containing protein</fullName>
    </recommendedName>
</protein>
<reference evidence="2 3" key="1">
    <citation type="submission" date="2023-07" db="EMBL/GenBank/DDBJ databases">
        <title>Sorghum-associated microbial communities from plants grown in Nebraska, USA.</title>
        <authorList>
            <person name="Schachtman D."/>
        </authorList>
    </citation>
    <scope>NUCLEOTIDE SEQUENCE [LARGE SCALE GENOMIC DNA]</scope>
    <source>
        <strain evidence="2 3">584</strain>
    </source>
</reference>
<dbReference type="Proteomes" id="UP001262410">
    <property type="component" value="Unassembled WGS sequence"/>
</dbReference>
<accession>A0ABU1K1S9</accession>
<proteinExistence type="predicted"/>
<evidence type="ECO:0000313" key="2">
    <source>
        <dbReference type="EMBL" id="MDR6294224.1"/>
    </source>
</evidence>